<dbReference type="Gene3D" id="2.40.10.240">
    <property type="entry name" value="QueA-like"/>
    <property type="match status" value="1"/>
</dbReference>
<dbReference type="HAMAP" id="MF_00113">
    <property type="entry name" value="QueA"/>
    <property type="match status" value="1"/>
</dbReference>
<dbReference type="Pfam" id="PF02547">
    <property type="entry name" value="Queuosine_synth"/>
    <property type="match status" value="1"/>
</dbReference>
<proteinExistence type="inferred from homology"/>
<dbReference type="GO" id="GO:0005737">
    <property type="term" value="C:cytoplasm"/>
    <property type="evidence" value="ECO:0007669"/>
    <property type="project" value="UniProtKB-SubCell"/>
</dbReference>
<dbReference type="Proteomes" id="UP000184275">
    <property type="component" value="Unassembled WGS sequence"/>
</dbReference>
<dbReference type="EMBL" id="FRAW01000001">
    <property type="protein sequence ID" value="SHK08430.1"/>
    <property type="molecule type" value="Genomic_DNA"/>
</dbReference>
<dbReference type="InterPro" id="IPR042119">
    <property type="entry name" value="QueA_dom2"/>
</dbReference>
<dbReference type="InterPro" id="IPR003699">
    <property type="entry name" value="QueA"/>
</dbReference>
<keyword evidence="2 5" id="KW-0808">Transferase</keyword>
<evidence type="ECO:0000256" key="5">
    <source>
        <dbReference type="HAMAP-Rule" id="MF_00113"/>
    </source>
</evidence>
<dbReference type="EC" id="2.4.99.17" evidence="5"/>
<dbReference type="PANTHER" id="PTHR30307:SF0">
    <property type="entry name" value="S-ADENOSYLMETHIONINE:TRNA RIBOSYLTRANSFERASE-ISOMERASE"/>
    <property type="match status" value="1"/>
</dbReference>
<sequence>MISDRLSDYAFDFPKELIASRSPGKGKTQILHCPKDGKGPLEIVPAPRIVEFFRPGDCIVVNNTKVIPARLFGRTLHGGQVEILLVQTLFPDEAGNARWEAWVRPGKAFPVGRKLEIAGIKTYVEQINPDGARVLRFEATPVELEKVMNEQGHVPLPPYIARPDDEEDKKAYQTIFAKYNGAVAAPTASLHFNSQMLEDLKAKGVKIAEVTLHVGPGTFQNIATENFREHKMHGEHYELTQENADIINGARQNGGRIVPIGTTSTRVIETIAQEDGTLSAQTGVTHAFFYPGYRYKIADGLLTNFHWPKSSLILLVAAFYGRENTLAAYKYAVEHRLHLFSYGDGMLIL</sequence>
<comment type="catalytic activity">
    <reaction evidence="5">
        <text>7-aminomethyl-7-carbaguanosine(34) in tRNA + S-adenosyl-L-methionine = epoxyqueuosine(34) in tRNA + adenine + L-methionine + 2 H(+)</text>
        <dbReference type="Rhea" id="RHEA:32155"/>
        <dbReference type="Rhea" id="RHEA-COMP:10342"/>
        <dbReference type="Rhea" id="RHEA-COMP:18582"/>
        <dbReference type="ChEBI" id="CHEBI:15378"/>
        <dbReference type="ChEBI" id="CHEBI:16708"/>
        <dbReference type="ChEBI" id="CHEBI:57844"/>
        <dbReference type="ChEBI" id="CHEBI:59789"/>
        <dbReference type="ChEBI" id="CHEBI:82833"/>
        <dbReference type="ChEBI" id="CHEBI:194443"/>
        <dbReference type="EC" id="2.4.99.17"/>
    </reaction>
</comment>
<dbReference type="SUPFAM" id="SSF111337">
    <property type="entry name" value="QueA-like"/>
    <property type="match status" value="1"/>
</dbReference>
<protein>
    <recommendedName>
        <fullName evidence="5">S-adenosylmethionine:tRNA ribosyltransferase-isomerase</fullName>
        <ecNumber evidence="5">2.4.99.17</ecNumber>
    </recommendedName>
    <alternativeName>
        <fullName evidence="5">Queuosine biosynthesis protein QueA</fullName>
    </alternativeName>
</protein>
<comment type="function">
    <text evidence="5">Transfers and isomerizes the ribose moiety from AdoMet to the 7-aminomethyl group of 7-deazaguanine (preQ1-tRNA) to give epoxyqueuosine (oQ-tRNA).</text>
</comment>
<dbReference type="UniPathway" id="UPA00392"/>
<dbReference type="GO" id="GO:0051075">
    <property type="term" value="F:S-adenosylmethionine:tRNA ribosyltransferase-isomerase activity"/>
    <property type="evidence" value="ECO:0007669"/>
    <property type="project" value="UniProtKB-EC"/>
</dbReference>
<accession>A0A1M6PKH9</accession>
<keyword evidence="7" id="KW-1185">Reference proteome</keyword>
<dbReference type="GO" id="GO:0008616">
    <property type="term" value="P:tRNA queuosine(34) biosynthetic process"/>
    <property type="evidence" value="ECO:0007669"/>
    <property type="project" value="UniProtKB-UniRule"/>
</dbReference>
<dbReference type="AlphaFoldDB" id="A0A1M6PKH9"/>
<keyword evidence="1 5" id="KW-0963">Cytoplasm</keyword>
<evidence type="ECO:0000256" key="2">
    <source>
        <dbReference type="ARBA" id="ARBA00022679"/>
    </source>
</evidence>
<comment type="pathway">
    <text evidence="5">tRNA modification; tRNA-queuosine biosynthesis.</text>
</comment>
<keyword evidence="3 5" id="KW-0949">S-adenosyl-L-methionine</keyword>
<evidence type="ECO:0000256" key="1">
    <source>
        <dbReference type="ARBA" id="ARBA00022490"/>
    </source>
</evidence>
<name>A0A1M6PKH9_9BACT</name>
<keyword evidence="6" id="KW-0413">Isomerase</keyword>
<comment type="subcellular location">
    <subcellularLocation>
        <location evidence="5">Cytoplasm</location>
    </subcellularLocation>
</comment>
<dbReference type="InterPro" id="IPR036100">
    <property type="entry name" value="QueA_sf"/>
</dbReference>
<dbReference type="NCBIfam" id="TIGR00113">
    <property type="entry name" value="queA"/>
    <property type="match status" value="1"/>
</dbReference>
<keyword evidence="4 5" id="KW-0671">Queuosine biosynthesis</keyword>
<evidence type="ECO:0000256" key="3">
    <source>
        <dbReference type="ARBA" id="ARBA00022691"/>
    </source>
</evidence>
<dbReference type="NCBIfam" id="NF001140">
    <property type="entry name" value="PRK00147.1"/>
    <property type="match status" value="1"/>
</dbReference>
<organism evidence="6 7">
    <name type="scientific">Fibrobacter intestinalis</name>
    <dbReference type="NCBI Taxonomy" id="28122"/>
    <lineage>
        <taxon>Bacteria</taxon>
        <taxon>Pseudomonadati</taxon>
        <taxon>Fibrobacterota</taxon>
        <taxon>Fibrobacteria</taxon>
        <taxon>Fibrobacterales</taxon>
        <taxon>Fibrobacteraceae</taxon>
        <taxon>Fibrobacter</taxon>
    </lineage>
</organism>
<evidence type="ECO:0000313" key="7">
    <source>
        <dbReference type="Proteomes" id="UP000184275"/>
    </source>
</evidence>
<evidence type="ECO:0000313" key="6">
    <source>
        <dbReference type="EMBL" id="SHK08430.1"/>
    </source>
</evidence>
<gene>
    <name evidence="5" type="primary">queA</name>
    <name evidence="6" type="ORF">SAMN05720469_10116</name>
</gene>
<comment type="similarity">
    <text evidence="5">Belongs to the QueA family.</text>
</comment>
<dbReference type="RefSeq" id="WP_073301570.1">
    <property type="nucleotide sequence ID" value="NZ_FRAW01000001.1"/>
</dbReference>
<comment type="subunit">
    <text evidence="5">Monomer.</text>
</comment>
<dbReference type="PANTHER" id="PTHR30307">
    <property type="entry name" value="S-ADENOSYLMETHIONINE:TRNA RIBOSYLTRANSFERASE-ISOMERASE"/>
    <property type="match status" value="1"/>
</dbReference>
<dbReference type="Gene3D" id="3.40.1780.10">
    <property type="entry name" value="QueA-like"/>
    <property type="match status" value="1"/>
</dbReference>
<evidence type="ECO:0000256" key="4">
    <source>
        <dbReference type="ARBA" id="ARBA00022785"/>
    </source>
</evidence>
<dbReference type="InterPro" id="IPR042118">
    <property type="entry name" value="QueA_dom1"/>
</dbReference>
<reference evidence="7" key="1">
    <citation type="submission" date="2016-11" db="EMBL/GenBank/DDBJ databases">
        <authorList>
            <person name="Varghese N."/>
            <person name="Submissions S."/>
        </authorList>
    </citation>
    <scope>NUCLEOTIDE SEQUENCE [LARGE SCALE GENOMIC DNA]</scope>
    <source>
        <strain evidence="7">UWOS</strain>
    </source>
</reference>